<reference evidence="1 2" key="2">
    <citation type="journal article" date="2011" name="Stand. Genomic Sci.">
        <title>Complete genome sequence of Paludibacter propionicigenes type strain (WB4).</title>
        <authorList>
            <person name="Gronow S."/>
            <person name="Munk C."/>
            <person name="Lapidus A."/>
            <person name="Nolan M."/>
            <person name="Lucas S."/>
            <person name="Hammon N."/>
            <person name="Deshpande S."/>
            <person name="Cheng J.F."/>
            <person name="Tapia R."/>
            <person name="Han C."/>
            <person name="Goodwin L."/>
            <person name="Pitluck S."/>
            <person name="Liolios K."/>
            <person name="Ivanova N."/>
            <person name="Mavromatis K."/>
            <person name="Mikhailova N."/>
            <person name="Pati A."/>
            <person name="Chen A."/>
            <person name="Palaniappan K."/>
            <person name="Land M."/>
            <person name="Hauser L."/>
            <person name="Chang Y.J."/>
            <person name="Jeffries C.D."/>
            <person name="Brambilla E."/>
            <person name="Rohde M."/>
            <person name="Goker M."/>
            <person name="Detter J.C."/>
            <person name="Woyke T."/>
            <person name="Bristow J."/>
            <person name="Eisen J.A."/>
            <person name="Markowitz V."/>
            <person name="Hugenholtz P."/>
            <person name="Kyrpides N.C."/>
            <person name="Klenk H.P."/>
        </authorList>
    </citation>
    <scope>NUCLEOTIDE SEQUENCE [LARGE SCALE GENOMIC DNA]</scope>
    <source>
        <strain evidence="2">DSM 17365 / JCM 13257 / WB4</strain>
    </source>
</reference>
<dbReference type="OrthoDB" id="2051973at2"/>
<dbReference type="eggNOG" id="ENOG50339XW">
    <property type="taxonomic scope" value="Bacteria"/>
</dbReference>
<evidence type="ECO:0000313" key="2">
    <source>
        <dbReference type="Proteomes" id="UP000008718"/>
    </source>
</evidence>
<dbReference type="HOGENOM" id="CLU_176177_0_0_10"/>
<dbReference type="EMBL" id="CP002345">
    <property type="protein sequence ID" value="ADQ80267.1"/>
    <property type="molecule type" value="Genomic_DNA"/>
</dbReference>
<dbReference type="KEGG" id="ppn:Palpr_2131"/>
<protein>
    <submittedName>
        <fullName evidence="1">Uncharacterized protein</fullName>
    </submittedName>
</protein>
<accession>E4T6C3</accession>
<evidence type="ECO:0000313" key="1">
    <source>
        <dbReference type="EMBL" id="ADQ80267.1"/>
    </source>
</evidence>
<dbReference type="Proteomes" id="UP000008718">
    <property type="component" value="Chromosome"/>
</dbReference>
<sequence length="91" mass="9588">MSTSKVGAWTAYSTSISAEAMAAFKEALKGHVGVNYTPLAVASQMVSGTNYRFLCDAQVVYPDAPHYGALVPVYKPLNGPAVLSAPIKPIE</sequence>
<dbReference type="AlphaFoldDB" id="E4T6C3"/>
<dbReference type="InterPro" id="IPR046350">
    <property type="entry name" value="Cystatin_sf"/>
</dbReference>
<organism evidence="1 2">
    <name type="scientific">Paludibacter propionicigenes (strain DSM 17365 / JCM 13257 / WB4)</name>
    <dbReference type="NCBI Taxonomy" id="694427"/>
    <lineage>
        <taxon>Bacteria</taxon>
        <taxon>Pseudomonadati</taxon>
        <taxon>Bacteroidota</taxon>
        <taxon>Bacteroidia</taxon>
        <taxon>Bacteroidales</taxon>
        <taxon>Paludibacteraceae</taxon>
        <taxon>Paludibacter</taxon>
    </lineage>
</organism>
<proteinExistence type="predicted"/>
<name>E4T6C3_PALPW</name>
<keyword evidence="2" id="KW-1185">Reference proteome</keyword>
<dbReference type="RefSeq" id="WP_013445636.1">
    <property type="nucleotide sequence ID" value="NC_014734.1"/>
</dbReference>
<reference key="1">
    <citation type="submission" date="2010-11" db="EMBL/GenBank/DDBJ databases">
        <title>The complete genome of Paludibacter propionicigenes DSM 17365.</title>
        <authorList>
            <consortium name="US DOE Joint Genome Institute (JGI-PGF)"/>
            <person name="Lucas S."/>
            <person name="Copeland A."/>
            <person name="Lapidus A."/>
            <person name="Bruce D."/>
            <person name="Goodwin L."/>
            <person name="Pitluck S."/>
            <person name="Kyrpides N."/>
            <person name="Mavromatis K."/>
            <person name="Ivanova N."/>
            <person name="Munk A.C."/>
            <person name="Brettin T."/>
            <person name="Detter J.C."/>
            <person name="Han C."/>
            <person name="Tapia R."/>
            <person name="Land M."/>
            <person name="Hauser L."/>
            <person name="Markowitz V."/>
            <person name="Cheng J.-F."/>
            <person name="Hugenholtz P."/>
            <person name="Woyke T."/>
            <person name="Wu D."/>
            <person name="Gronow S."/>
            <person name="Wellnitz S."/>
            <person name="Brambilla E."/>
            <person name="Klenk H.-P."/>
            <person name="Eisen J.A."/>
        </authorList>
    </citation>
    <scope>NUCLEOTIDE SEQUENCE</scope>
    <source>
        <strain>WB4</strain>
    </source>
</reference>
<gene>
    <name evidence="1" type="ordered locus">Palpr_2131</name>
</gene>
<dbReference type="SUPFAM" id="SSF54403">
    <property type="entry name" value="Cystatin/monellin"/>
    <property type="match status" value="1"/>
</dbReference>